<keyword evidence="1" id="KW-0001">2Fe-2S</keyword>
<dbReference type="PANTHER" id="PTHR21496">
    <property type="entry name" value="FERREDOXIN-RELATED"/>
    <property type="match status" value="1"/>
</dbReference>
<feature type="domain" description="Rieske" evidence="5">
    <location>
        <begin position="37"/>
        <end position="148"/>
    </location>
</feature>
<evidence type="ECO:0000256" key="2">
    <source>
        <dbReference type="ARBA" id="ARBA00022723"/>
    </source>
</evidence>
<name>A0A6J4VWZ0_9BACT</name>
<sequence length="170" mass="18330">MALADNGATTAGEVATVQGECGPAAAGRGGGPGMAKHVIGRVAEIPPGERRIVELEGRSVGVFNVRGTFYALRNACPHQSGPLCLGRITGLLTATDQRHLDLAREGEIIRCPWHGWEFDITNGRSVFNPHRLRVRSYQVTIEADGEPEEDDPAIETFPVTVERGRVVVHI</sequence>
<keyword evidence="3" id="KW-0408">Iron</keyword>
<evidence type="ECO:0000256" key="4">
    <source>
        <dbReference type="ARBA" id="ARBA00023014"/>
    </source>
</evidence>
<dbReference type="GO" id="GO:0046872">
    <property type="term" value="F:metal ion binding"/>
    <property type="evidence" value="ECO:0007669"/>
    <property type="project" value="UniProtKB-KW"/>
</dbReference>
<reference evidence="6" key="1">
    <citation type="submission" date="2020-02" db="EMBL/GenBank/DDBJ databases">
        <authorList>
            <person name="Meier V. D."/>
        </authorList>
    </citation>
    <scope>NUCLEOTIDE SEQUENCE</scope>
    <source>
        <strain evidence="6">AVDCRST_MAG88</strain>
    </source>
</reference>
<dbReference type="CDD" id="cd03467">
    <property type="entry name" value="Rieske"/>
    <property type="match status" value="1"/>
</dbReference>
<accession>A0A6J4VWZ0</accession>
<dbReference type="InterPro" id="IPR036922">
    <property type="entry name" value="Rieske_2Fe-2S_sf"/>
</dbReference>
<keyword evidence="2" id="KW-0479">Metal-binding</keyword>
<dbReference type="PANTHER" id="PTHR21496:SF23">
    <property type="entry name" value="3-PHENYLPROPIONATE_CINNAMIC ACID DIOXYGENASE FERREDOXIN SUBUNIT"/>
    <property type="match status" value="1"/>
</dbReference>
<proteinExistence type="predicted"/>
<dbReference type="PROSITE" id="PS51296">
    <property type="entry name" value="RIESKE"/>
    <property type="match status" value="1"/>
</dbReference>
<dbReference type="Pfam" id="PF00355">
    <property type="entry name" value="Rieske"/>
    <property type="match status" value="1"/>
</dbReference>
<dbReference type="AlphaFoldDB" id="A0A6J4VWZ0"/>
<evidence type="ECO:0000259" key="5">
    <source>
        <dbReference type="PROSITE" id="PS51296"/>
    </source>
</evidence>
<gene>
    <name evidence="6" type="ORF">AVDCRST_MAG88-4238</name>
</gene>
<keyword evidence="4" id="KW-0411">Iron-sulfur</keyword>
<dbReference type="EMBL" id="CADCWM010001059">
    <property type="protein sequence ID" value="CAA9587684.1"/>
    <property type="molecule type" value="Genomic_DNA"/>
</dbReference>
<dbReference type="Gene3D" id="2.102.10.10">
    <property type="entry name" value="Rieske [2Fe-2S] iron-sulphur domain"/>
    <property type="match status" value="1"/>
</dbReference>
<protein>
    <recommendedName>
        <fullName evidence="5">Rieske domain-containing protein</fullName>
    </recommendedName>
</protein>
<evidence type="ECO:0000256" key="3">
    <source>
        <dbReference type="ARBA" id="ARBA00023004"/>
    </source>
</evidence>
<dbReference type="InterPro" id="IPR017941">
    <property type="entry name" value="Rieske_2Fe-2S"/>
</dbReference>
<dbReference type="SUPFAM" id="SSF50022">
    <property type="entry name" value="ISP domain"/>
    <property type="match status" value="1"/>
</dbReference>
<evidence type="ECO:0000256" key="1">
    <source>
        <dbReference type="ARBA" id="ARBA00022714"/>
    </source>
</evidence>
<evidence type="ECO:0000313" key="6">
    <source>
        <dbReference type="EMBL" id="CAA9587684.1"/>
    </source>
</evidence>
<dbReference type="GO" id="GO:0051537">
    <property type="term" value="F:2 iron, 2 sulfur cluster binding"/>
    <property type="evidence" value="ECO:0007669"/>
    <property type="project" value="UniProtKB-KW"/>
</dbReference>
<organism evidence="6">
    <name type="scientific">uncultured Thermomicrobiales bacterium</name>
    <dbReference type="NCBI Taxonomy" id="1645740"/>
    <lineage>
        <taxon>Bacteria</taxon>
        <taxon>Pseudomonadati</taxon>
        <taxon>Thermomicrobiota</taxon>
        <taxon>Thermomicrobia</taxon>
        <taxon>Thermomicrobiales</taxon>
        <taxon>environmental samples</taxon>
    </lineage>
</organism>